<dbReference type="EMBL" id="JAGKHQ010001469">
    <property type="protein sequence ID" value="KAG7456360.1"/>
    <property type="molecule type" value="Genomic_DNA"/>
</dbReference>
<comment type="caution">
    <text evidence="1">The sequence shown here is derived from an EMBL/GenBank/DDBJ whole genome shotgun (WGS) entry which is preliminary data.</text>
</comment>
<reference evidence="1 2" key="1">
    <citation type="journal article" date="2021" name="Sci. Rep.">
        <title>Chromosome anchoring in Senegalese sole (Solea senegalensis) reveals sex-associated markers and genome rearrangements in flatfish.</title>
        <authorList>
            <person name="Guerrero-Cozar I."/>
            <person name="Gomez-Garrido J."/>
            <person name="Berbel C."/>
            <person name="Martinez-Blanch J.F."/>
            <person name="Alioto T."/>
            <person name="Claros M.G."/>
            <person name="Gagnaire P.A."/>
            <person name="Manchado M."/>
        </authorList>
    </citation>
    <scope>NUCLEOTIDE SEQUENCE [LARGE SCALE GENOMIC DNA]</scope>
    <source>
        <strain evidence="1">Sse05_10M</strain>
    </source>
</reference>
<keyword evidence="2" id="KW-1185">Reference proteome</keyword>
<feature type="non-terminal residue" evidence="1">
    <location>
        <position position="140"/>
    </location>
</feature>
<sequence>MVDINIHDGSLMFKIDTGANVTVLPHAVFLEIYKNNPPMLRKPTKPLLGPGRSPLDVVGVARLPQRRELGVICRVEEPTDWCAGMVVVPKKTGSVHICVDLTKLNESVCREKFKFPEKAREFYELHWGELMMLEHRPSMR</sequence>
<organism evidence="1 2">
    <name type="scientific">Solea senegalensis</name>
    <name type="common">Senegalese sole</name>
    <dbReference type="NCBI Taxonomy" id="28829"/>
    <lineage>
        <taxon>Eukaryota</taxon>
        <taxon>Metazoa</taxon>
        <taxon>Chordata</taxon>
        <taxon>Craniata</taxon>
        <taxon>Vertebrata</taxon>
        <taxon>Euteleostomi</taxon>
        <taxon>Actinopterygii</taxon>
        <taxon>Neopterygii</taxon>
        <taxon>Teleostei</taxon>
        <taxon>Neoteleostei</taxon>
        <taxon>Acanthomorphata</taxon>
        <taxon>Carangaria</taxon>
        <taxon>Pleuronectiformes</taxon>
        <taxon>Pleuronectoidei</taxon>
        <taxon>Soleidae</taxon>
        <taxon>Solea</taxon>
    </lineage>
</organism>
<evidence type="ECO:0000313" key="2">
    <source>
        <dbReference type="Proteomes" id="UP000693946"/>
    </source>
</evidence>
<dbReference type="AlphaFoldDB" id="A0AAV6PBC4"/>
<dbReference type="Proteomes" id="UP000693946">
    <property type="component" value="Unassembled WGS sequence"/>
</dbReference>
<proteinExistence type="predicted"/>
<evidence type="ECO:0008006" key="3">
    <source>
        <dbReference type="Google" id="ProtNLM"/>
    </source>
</evidence>
<gene>
    <name evidence="1" type="ORF">JOB18_014194</name>
</gene>
<name>A0AAV6PBC4_SOLSE</name>
<accession>A0AAV6PBC4</accession>
<evidence type="ECO:0000313" key="1">
    <source>
        <dbReference type="EMBL" id="KAG7456360.1"/>
    </source>
</evidence>
<protein>
    <recommendedName>
        <fullName evidence="3">Peptidase A2 domain-containing protein</fullName>
    </recommendedName>
</protein>